<dbReference type="InterPro" id="IPR026444">
    <property type="entry name" value="Secre_tail"/>
</dbReference>
<dbReference type="Pfam" id="PF07394">
    <property type="entry name" value="DUF1501"/>
    <property type="match status" value="1"/>
</dbReference>
<protein>
    <submittedName>
        <fullName evidence="2">Putative secreted protein (Por secretion system target)</fullName>
    </submittedName>
</protein>
<dbReference type="EMBL" id="QGGO01000004">
    <property type="protein sequence ID" value="PWK28253.1"/>
    <property type="molecule type" value="Genomic_DNA"/>
</dbReference>
<dbReference type="NCBIfam" id="TIGR04183">
    <property type="entry name" value="Por_Secre_tail"/>
    <property type="match status" value="1"/>
</dbReference>
<dbReference type="PANTHER" id="PTHR43737:SF1">
    <property type="entry name" value="DUF1501 DOMAIN-CONTAINING PROTEIN"/>
    <property type="match status" value="1"/>
</dbReference>
<reference evidence="2 3" key="1">
    <citation type="submission" date="2018-05" db="EMBL/GenBank/DDBJ databases">
        <title>Genomic Encyclopedia of Archaeal and Bacterial Type Strains, Phase II (KMG-II): from individual species to whole genera.</title>
        <authorList>
            <person name="Goeker M."/>
        </authorList>
    </citation>
    <scope>NUCLEOTIDE SEQUENCE [LARGE SCALE GENOMIC DNA]</scope>
    <source>
        <strain evidence="2 3">DSM 22214</strain>
    </source>
</reference>
<dbReference type="PANTHER" id="PTHR43737">
    <property type="entry name" value="BLL7424 PROTEIN"/>
    <property type="match status" value="1"/>
</dbReference>
<dbReference type="Proteomes" id="UP000245489">
    <property type="component" value="Unassembled WGS sequence"/>
</dbReference>
<evidence type="ECO:0000313" key="2">
    <source>
        <dbReference type="EMBL" id="PWK28253.1"/>
    </source>
</evidence>
<organism evidence="2 3">
    <name type="scientific">Arcicella aurantiaca</name>
    <dbReference type="NCBI Taxonomy" id="591202"/>
    <lineage>
        <taxon>Bacteria</taxon>
        <taxon>Pseudomonadati</taxon>
        <taxon>Bacteroidota</taxon>
        <taxon>Cytophagia</taxon>
        <taxon>Cytophagales</taxon>
        <taxon>Flectobacillaceae</taxon>
        <taxon>Arcicella</taxon>
    </lineage>
</organism>
<comment type="caution">
    <text evidence="2">The sequence shown here is derived from an EMBL/GenBank/DDBJ whole genome shotgun (WGS) entry which is preliminary data.</text>
</comment>
<keyword evidence="3" id="KW-1185">Reference proteome</keyword>
<gene>
    <name evidence="2" type="ORF">LV89_01035</name>
</gene>
<dbReference type="OrthoDB" id="9779968at2"/>
<dbReference type="Pfam" id="PF18962">
    <property type="entry name" value="Por_Secre_tail"/>
    <property type="match status" value="1"/>
</dbReference>
<sequence>MKRRDFLQYTSASFFLPLILDGFGAKAHTQATTPFMQAMLDAADTNDNILVVIQLSGGNDGLNMVLPIDQYKTYSSTGVRENIAISESKILKLNNAPQTGLHPSMTGLQRLYNEGKLSIVHSAGYPNPNFSHFRASDIWFTAVDSDKISTSGWLGRYVSDRYPNFLDNYPNTTNPDPLAIQISSISATIFNTTSITSAIAIQDPDAFARIVGDKPSISPSPLPKTAGGKYTAFVRQQQTSSFAYAGQLKTASGLGKNFVTYPTSNSLADQLKIVARLIHGGLQTKIYYVTLGGFDTHSDQVISTDTSTGTHATLMQRLSEGITAFMDDLKAQGTQDRVVGMTFSEFGRRGFSNGSKGTDHGWAAPLFVFGNAVKTQIIGKNPDLSLLTTKDNNIPLQTDFRTVYAAILQDWMGASASSVKNILLDQTFKPVPIFKAPAVLANENETPLTDLTIFPNPAQVETIISSEAFAKNNVEFLITDVYGRNFNTNPTRVSRTEISLNVSNIPDGKYFVKVDTGGEPLVKALMVLK</sequence>
<evidence type="ECO:0000259" key="1">
    <source>
        <dbReference type="Pfam" id="PF18962"/>
    </source>
</evidence>
<accession>A0A316EHH4</accession>
<dbReference type="InterPro" id="IPR010869">
    <property type="entry name" value="DUF1501"/>
</dbReference>
<dbReference type="RefSeq" id="WP_109741810.1">
    <property type="nucleotide sequence ID" value="NZ_QGGO01000004.1"/>
</dbReference>
<feature type="domain" description="Secretion system C-terminal sorting" evidence="1">
    <location>
        <begin position="453"/>
        <end position="526"/>
    </location>
</feature>
<proteinExistence type="predicted"/>
<dbReference type="AlphaFoldDB" id="A0A316EHH4"/>
<evidence type="ECO:0000313" key="3">
    <source>
        <dbReference type="Proteomes" id="UP000245489"/>
    </source>
</evidence>
<name>A0A316EHH4_9BACT</name>